<proteinExistence type="predicted"/>
<keyword evidence="4" id="KW-0040">ANK repeat</keyword>
<protein>
    <recommendedName>
        <fullName evidence="7">B-cell scaffold protein with ankyrin repeats</fullName>
    </recommendedName>
</protein>
<evidence type="ECO:0000256" key="7">
    <source>
        <dbReference type="ARBA" id="ARBA00069696"/>
    </source>
</evidence>
<dbReference type="AlphaFoldDB" id="A0A8C5X080"/>
<dbReference type="InterPro" id="IPR052446">
    <property type="entry name" value="B-cell_PI3K-Signaling_Adptrs"/>
</dbReference>
<dbReference type="Pfam" id="PF14545">
    <property type="entry name" value="DBB"/>
    <property type="match status" value="1"/>
</dbReference>
<organism evidence="10 11">
    <name type="scientific">Malurus cyaneus samueli</name>
    <dbReference type="NCBI Taxonomy" id="2593467"/>
    <lineage>
        <taxon>Eukaryota</taxon>
        <taxon>Metazoa</taxon>
        <taxon>Chordata</taxon>
        <taxon>Craniata</taxon>
        <taxon>Vertebrata</taxon>
        <taxon>Euteleostomi</taxon>
        <taxon>Archelosauria</taxon>
        <taxon>Archosauria</taxon>
        <taxon>Dinosauria</taxon>
        <taxon>Saurischia</taxon>
        <taxon>Theropoda</taxon>
        <taxon>Coelurosauria</taxon>
        <taxon>Aves</taxon>
        <taxon>Neognathae</taxon>
        <taxon>Neoaves</taxon>
        <taxon>Telluraves</taxon>
        <taxon>Australaves</taxon>
        <taxon>Passeriformes</taxon>
        <taxon>Meliphagoidea</taxon>
        <taxon>Maluridae</taxon>
        <taxon>Malurus</taxon>
    </lineage>
</organism>
<dbReference type="SMART" id="SM01282">
    <property type="entry name" value="DBB"/>
    <property type="match status" value="1"/>
</dbReference>
<feature type="region of interest" description="Disordered" evidence="8">
    <location>
        <begin position="391"/>
        <end position="413"/>
    </location>
</feature>
<dbReference type="GO" id="GO:0007165">
    <property type="term" value="P:signal transduction"/>
    <property type="evidence" value="ECO:0007669"/>
    <property type="project" value="UniProtKB-ARBA"/>
</dbReference>
<dbReference type="GO" id="GO:0051246">
    <property type="term" value="P:regulation of protein metabolic process"/>
    <property type="evidence" value="ECO:0007669"/>
    <property type="project" value="UniProtKB-ARBA"/>
</dbReference>
<evidence type="ECO:0000256" key="4">
    <source>
        <dbReference type="ARBA" id="ARBA00023043"/>
    </source>
</evidence>
<feature type="compositionally biased region" description="Basic and acidic residues" evidence="8">
    <location>
        <begin position="391"/>
        <end position="404"/>
    </location>
</feature>
<dbReference type="PANTHER" id="PTHR16267">
    <property type="entry name" value="BANK1/PIK3AP1 FAMILY MEMBER"/>
    <property type="match status" value="1"/>
</dbReference>
<dbReference type="Pfam" id="PF18567">
    <property type="entry name" value="TIR_3"/>
    <property type="match status" value="1"/>
</dbReference>
<feature type="domain" description="DBB" evidence="9">
    <location>
        <begin position="171"/>
        <end position="310"/>
    </location>
</feature>
<dbReference type="FunFam" id="3.40.50.10140:FF:000017">
    <property type="entry name" value="B cell scaffold protein with ankyrin repeats 1"/>
    <property type="match status" value="1"/>
</dbReference>
<evidence type="ECO:0000259" key="9">
    <source>
        <dbReference type="PROSITE" id="PS51376"/>
    </source>
</evidence>
<dbReference type="Gene3D" id="1.25.40.20">
    <property type="entry name" value="Ankyrin repeat-containing domain"/>
    <property type="match status" value="1"/>
</dbReference>
<dbReference type="GO" id="GO:0050869">
    <property type="term" value="P:negative regulation of B cell activation"/>
    <property type="evidence" value="ECO:0007669"/>
    <property type="project" value="TreeGrafter"/>
</dbReference>
<evidence type="ECO:0000256" key="2">
    <source>
        <dbReference type="ARBA" id="ARBA00022737"/>
    </source>
</evidence>
<keyword evidence="11" id="KW-1185">Reference proteome</keyword>
<dbReference type="InterPro" id="IPR041340">
    <property type="entry name" value="PIK3AP1_TIR"/>
</dbReference>
<evidence type="ECO:0000256" key="6">
    <source>
        <dbReference type="ARBA" id="ARBA00065779"/>
    </source>
</evidence>
<comment type="function">
    <text evidence="5">Involved in B-cell receptor (BCR)-induced Ca(2+) mobilization from intracellular stores. Promotes Lyn-mediated phosphorylation of IP3 receptors 1 and 2.</text>
</comment>
<evidence type="ECO:0000313" key="11">
    <source>
        <dbReference type="Proteomes" id="UP000694560"/>
    </source>
</evidence>
<dbReference type="Gene3D" id="3.40.50.10140">
    <property type="entry name" value="Toll/interleukin-1 receptor homology (TIR) domain"/>
    <property type="match status" value="1"/>
</dbReference>
<comment type="subunit">
    <text evidence="6">Interacts with LYN, ITPR1 and ITPR2.</text>
</comment>
<dbReference type="GO" id="GO:0051898">
    <property type="term" value="P:negative regulation of phosphatidylinositol 3-kinase/protein kinase B signal transduction"/>
    <property type="evidence" value="ECO:0007669"/>
    <property type="project" value="TreeGrafter"/>
</dbReference>
<keyword evidence="3" id="KW-0075">B-cell activation</keyword>
<sequence length="714" mass="81444">MIYEQEAEEWALYLKSLFGLIVNEEGILLYDLENSSLKNQELLCLLPYKCKLLILSCGLLKCLNQKRSYFLEQVLKPPENVVILLCGVENSEILYEILTLDGGSKEISTDQKPEEYLSVVKGITQPGNMLLLTNSDINLSDVREASEKTDLTFKTEVLSERLESNEQSILVLPRRISCENPGEIFILLKDEIDEETLEIEFIADNQRIRTQTASWSKKVKYVKALDFPAGPVYVNVYCGGVIKMRAQIEYYSPLEEIDPLKYLCQNNIGVGYFCLFRLGFYYTDIHLEEFPTLLHCAARFGLKNLATFLLSCPEATRACQITNKYGDDPESIARKHGHKELRKLIKELSVRNVSRWQFLKEIMLSLILKAKQNSGDRHGIGSKCQEEVEVDEAKKADLKDSREEAECEDQEEEDSYSFHYSPSSLYANIGDELKESRRDGFFCKRPPPPPPRNLPVLIFFLYPTYTTQFLPLSERHFVMDRSKREHDDGLVTASCREDQGTCEEDSEEEHPYTCMASDECVYDLILGEEEEENEKRKHCRSFIMNRPPAPAPRPLCSPVREENTPYIVQVFQQKATRVTCDNTAHRDHADMVTYSTVVHNIPPEQEELIHLQKQVKKGAISVDEALDRFKQWQNKRQRLPSTQQVRLSDAASKENALCFLHLLEPLSSVTTVEHLAAKVQGPGTVGSSFPELGSSSTALGVWWMPPSKSICSQA</sequence>
<reference evidence="10" key="1">
    <citation type="submission" date="2025-08" db="UniProtKB">
        <authorList>
            <consortium name="Ensembl"/>
        </authorList>
    </citation>
    <scope>IDENTIFICATION</scope>
</reference>
<evidence type="ECO:0000256" key="1">
    <source>
        <dbReference type="ARBA" id="ARBA00022553"/>
    </source>
</evidence>
<name>A0A8C5X080_9PASS</name>
<dbReference type="GO" id="GO:1990782">
    <property type="term" value="F:protein tyrosine kinase binding"/>
    <property type="evidence" value="ECO:0007669"/>
    <property type="project" value="TreeGrafter"/>
</dbReference>
<keyword evidence="1" id="KW-0597">Phosphoprotein</keyword>
<evidence type="ECO:0000313" key="10">
    <source>
        <dbReference type="Ensembl" id="ENSMCSP00000000895.1"/>
    </source>
</evidence>
<evidence type="ECO:0000256" key="5">
    <source>
        <dbReference type="ARBA" id="ARBA00054773"/>
    </source>
</evidence>
<dbReference type="GO" id="GO:0042113">
    <property type="term" value="P:B cell activation"/>
    <property type="evidence" value="ECO:0007669"/>
    <property type="project" value="UniProtKB-KW"/>
</dbReference>
<evidence type="ECO:0000256" key="3">
    <source>
        <dbReference type="ARBA" id="ARBA00022936"/>
    </source>
</evidence>
<dbReference type="OrthoDB" id="8192811at2759"/>
<accession>A0A8C5X080</accession>
<dbReference type="InterPro" id="IPR035897">
    <property type="entry name" value="Toll_tir_struct_dom_sf"/>
</dbReference>
<evidence type="ECO:0000256" key="8">
    <source>
        <dbReference type="SAM" id="MobiDB-lite"/>
    </source>
</evidence>
<dbReference type="PROSITE" id="PS51376">
    <property type="entry name" value="DBB"/>
    <property type="match status" value="1"/>
</dbReference>
<dbReference type="InterPro" id="IPR036770">
    <property type="entry name" value="Ankyrin_rpt-contain_sf"/>
</dbReference>
<dbReference type="InterPro" id="IPR017893">
    <property type="entry name" value="DBB_domain"/>
</dbReference>
<dbReference type="GO" id="GO:0005102">
    <property type="term" value="F:signaling receptor binding"/>
    <property type="evidence" value="ECO:0007669"/>
    <property type="project" value="TreeGrafter"/>
</dbReference>
<dbReference type="PANTHER" id="PTHR16267:SF13">
    <property type="entry name" value="B-CELL SCAFFOLD PROTEIN WITH ANKYRIN REPEATS"/>
    <property type="match status" value="1"/>
</dbReference>
<keyword evidence="2" id="KW-0677">Repeat</keyword>
<dbReference type="Proteomes" id="UP000694560">
    <property type="component" value="Unplaced"/>
</dbReference>
<reference evidence="10" key="2">
    <citation type="submission" date="2025-09" db="UniProtKB">
        <authorList>
            <consortium name="Ensembl"/>
        </authorList>
    </citation>
    <scope>IDENTIFICATION</scope>
</reference>
<dbReference type="Ensembl" id="ENSMCST00000000917.1">
    <property type="protein sequence ID" value="ENSMCSP00000000895.1"/>
    <property type="gene ID" value="ENSMCSG00000000674.1"/>
</dbReference>